<feature type="transmembrane region" description="Helical" evidence="1">
    <location>
        <begin position="20"/>
        <end position="41"/>
    </location>
</feature>
<evidence type="ECO:0000313" key="2">
    <source>
        <dbReference type="EMBL" id="MDI1231390.1"/>
    </source>
</evidence>
<protein>
    <recommendedName>
        <fullName evidence="4">Yip1 domain-containing protein</fullName>
    </recommendedName>
</protein>
<evidence type="ECO:0000313" key="3">
    <source>
        <dbReference type="Proteomes" id="UP001160519"/>
    </source>
</evidence>
<feature type="transmembrane region" description="Helical" evidence="1">
    <location>
        <begin position="79"/>
        <end position="105"/>
    </location>
</feature>
<dbReference type="AlphaFoldDB" id="A0AA43Q632"/>
<keyword evidence="1" id="KW-0472">Membrane</keyword>
<sequence>MDVLKQYLSLCWLKNNPLELPRSLGFFKQNLLFYFVVAYFMQTNMTTDPLESFVEVSIETLLALTFIGVMLFFNRTLYAYIQVATAILFCANIVALPLIPVLIWLTVSEDLLSYYFLGLLLLWEFVLVTNIIRRVLSINIFASLILSLVYFIVAYLGAFGLGQLM</sequence>
<organism evidence="2 3">
    <name type="scientific">Candidatus Methylobacter titanis</name>
    <dbReference type="NCBI Taxonomy" id="3053457"/>
    <lineage>
        <taxon>Bacteria</taxon>
        <taxon>Pseudomonadati</taxon>
        <taxon>Pseudomonadota</taxon>
        <taxon>Gammaproteobacteria</taxon>
        <taxon>Methylococcales</taxon>
        <taxon>Methylococcaceae</taxon>
        <taxon>Methylobacter</taxon>
    </lineage>
</organism>
<feature type="transmembrane region" description="Helical" evidence="1">
    <location>
        <begin position="112"/>
        <end position="132"/>
    </location>
</feature>
<evidence type="ECO:0008006" key="4">
    <source>
        <dbReference type="Google" id="ProtNLM"/>
    </source>
</evidence>
<accession>A0AA43Q632</accession>
<name>A0AA43Q632_9GAMM</name>
<feature type="transmembrane region" description="Helical" evidence="1">
    <location>
        <begin position="138"/>
        <end position="161"/>
    </location>
</feature>
<evidence type="ECO:0000256" key="1">
    <source>
        <dbReference type="SAM" id="Phobius"/>
    </source>
</evidence>
<proteinExistence type="predicted"/>
<keyword evidence="3" id="KW-1185">Reference proteome</keyword>
<gene>
    <name evidence="2" type="ORF">PSU93_09600</name>
</gene>
<keyword evidence="1" id="KW-0812">Transmembrane</keyword>
<comment type="caution">
    <text evidence="2">The sequence shown here is derived from an EMBL/GenBank/DDBJ whole genome shotgun (WGS) entry which is preliminary data.</text>
</comment>
<dbReference type="Proteomes" id="UP001160519">
    <property type="component" value="Unassembled WGS sequence"/>
</dbReference>
<keyword evidence="1" id="KW-1133">Transmembrane helix</keyword>
<reference evidence="2" key="1">
    <citation type="submission" date="2023-01" db="EMBL/GenBank/DDBJ databases">
        <title>Biogeochemical cycle of methane in antarctic sediments.</title>
        <authorList>
            <person name="Roldan D.M."/>
            <person name="Menes R.J."/>
        </authorList>
    </citation>
    <scope>NUCLEOTIDE SEQUENCE [LARGE SCALE GENOMIC DNA]</scope>
    <source>
        <strain evidence="2">K-2018 MAG008</strain>
    </source>
</reference>
<dbReference type="EMBL" id="JAQSDF010000028">
    <property type="protein sequence ID" value="MDI1231390.1"/>
    <property type="molecule type" value="Genomic_DNA"/>
</dbReference>
<feature type="transmembrane region" description="Helical" evidence="1">
    <location>
        <begin position="53"/>
        <end position="73"/>
    </location>
</feature>